<dbReference type="InterPro" id="IPR026341">
    <property type="entry name" value="T9SS_type_B"/>
</dbReference>
<evidence type="ECO:0000256" key="1">
    <source>
        <dbReference type="SAM" id="MobiDB-lite"/>
    </source>
</evidence>
<reference evidence="3 4" key="1">
    <citation type="submission" date="2017-08" db="EMBL/GenBank/DDBJ databases">
        <title>The complete genome sequence of Maribacter sp. B1, isolated from deep-sea sediment.</title>
        <authorList>
            <person name="Wu Y.-H."/>
            <person name="Cheng H."/>
            <person name="Xu X.-W."/>
        </authorList>
    </citation>
    <scope>NUCLEOTIDE SEQUENCE [LARGE SCALE GENOMIC DNA]</scope>
    <source>
        <strain evidence="3 4">B1</strain>
    </source>
</reference>
<dbReference type="Proteomes" id="UP000215244">
    <property type="component" value="Chromosome"/>
</dbReference>
<feature type="compositionally biased region" description="Acidic residues" evidence="1">
    <location>
        <begin position="1244"/>
        <end position="1260"/>
    </location>
</feature>
<dbReference type="InterPro" id="IPR011043">
    <property type="entry name" value="Gal_Oxase/kelch_b-propeller"/>
</dbReference>
<dbReference type="InterPro" id="IPR015915">
    <property type="entry name" value="Kelch-typ_b-propeller"/>
</dbReference>
<evidence type="ECO:0000313" key="3">
    <source>
        <dbReference type="EMBL" id="ASV30988.1"/>
    </source>
</evidence>
<dbReference type="EMBL" id="CP022957">
    <property type="protein sequence ID" value="ASV30988.1"/>
    <property type="molecule type" value="Genomic_DNA"/>
</dbReference>
<dbReference type="Pfam" id="PF19081">
    <property type="entry name" value="Ig_7"/>
    <property type="match status" value="1"/>
</dbReference>
<feature type="compositionally biased region" description="Acidic residues" evidence="1">
    <location>
        <begin position="1174"/>
        <end position="1201"/>
    </location>
</feature>
<dbReference type="SUPFAM" id="SSF101898">
    <property type="entry name" value="NHL repeat"/>
    <property type="match status" value="1"/>
</dbReference>
<dbReference type="SUPFAM" id="SSF89372">
    <property type="entry name" value="Fucose-specific lectin"/>
    <property type="match status" value="2"/>
</dbReference>
<dbReference type="Pfam" id="PF13585">
    <property type="entry name" value="CHU_C"/>
    <property type="match status" value="1"/>
</dbReference>
<dbReference type="KEGG" id="marb:CJ263_12600"/>
<dbReference type="RefSeq" id="WP_094997602.1">
    <property type="nucleotide sequence ID" value="NZ_BMJL01000007.1"/>
</dbReference>
<dbReference type="Gene3D" id="2.120.10.80">
    <property type="entry name" value="Kelch-type beta propeller"/>
    <property type="match status" value="1"/>
</dbReference>
<feature type="chain" id="PRO_5043713870" evidence="2">
    <location>
        <begin position="23"/>
        <end position="1373"/>
    </location>
</feature>
<evidence type="ECO:0000313" key="4">
    <source>
        <dbReference type="Proteomes" id="UP000215244"/>
    </source>
</evidence>
<dbReference type="InterPro" id="IPR044023">
    <property type="entry name" value="Ig_7"/>
</dbReference>
<dbReference type="InterPro" id="IPR028974">
    <property type="entry name" value="TSP_type-3_rpt"/>
</dbReference>
<feature type="signal peptide" evidence="2">
    <location>
        <begin position="1"/>
        <end position="22"/>
    </location>
</feature>
<dbReference type="SUPFAM" id="SSF50965">
    <property type="entry name" value="Galactose oxidase, central domain"/>
    <property type="match status" value="1"/>
</dbReference>
<evidence type="ECO:0000256" key="2">
    <source>
        <dbReference type="SAM" id="SignalP"/>
    </source>
</evidence>
<keyword evidence="4" id="KW-1185">Reference proteome</keyword>
<gene>
    <name evidence="3" type="ORF">CJ263_12600</name>
</gene>
<dbReference type="Gene3D" id="4.10.1080.10">
    <property type="entry name" value="TSP type-3 repeat"/>
    <property type="match status" value="2"/>
</dbReference>
<proteinExistence type="predicted"/>
<accession>A0A223V7K7</accession>
<dbReference type="OrthoDB" id="9805017at2"/>
<protein>
    <submittedName>
        <fullName evidence="3">Uncharacterized protein</fullName>
    </submittedName>
</protein>
<dbReference type="GO" id="GO:0005509">
    <property type="term" value="F:calcium ion binding"/>
    <property type="evidence" value="ECO:0007669"/>
    <property type="project" value="InterPro"/>
</dbReference>
<feature type="region of interest" description="Disordered" evidence="1">
    <location>
        <begin position="1091"/>
        <end position="1280"/>
    </location>
</feature>
<name>A0A223V7K7_9FLAO</name>
<feature type="compositionally biased region" description="Acidic residues" evidence="1">
    <location>
        <begin position="1091"/>
        <end position="1166"/>
    </location>
</feature>
<organism evidence="3 4">
    <name type="scientific">Maribacter cobaltidurans</name>
    <dbReference type="NCBI Taxonomy" id="1178778"/>
    <lineage>
        <taxon>Bacteria</taxon>
        <taxon>Pseudomonadati</taxon>
        <taxon>Bacteroidota</taxon>
        <taxon>Flavobacteriia</taxon>
        <taxon>Flavobacteriales</taxon>
        <taxon>Flavobacteriaceae</taxon>
        <taxon>Maribacter</taxon>
    </lineage>
</organism>
<dbReference type="NCBIfam" id="TIGR04131">
    <property type="entry name" value="Bac_Flav_CTERM"/>
    <property type="match status" value="1"/>
</dbReference>
<sequence>MKSKFLLKLLFLALLFSGVLRAQDWQPLGPNDDNWASFIEAEYIDLAFDNSGIPYLSYMDYDFDEKISVVRYDLATGKWSFVGDRGISGDYVEFTAIAIDQNDIPYIAYADDDLDTQLVVKYFDGTAWEDLGAPFTDTAEEVDLKIDASGNVLVAYQDDDTDEVKVQRYDGTSWTQIGDAVSNGYPDELYLEIASDGSLYFSFSAYDQNLNADFIYVYKLDTVNQVWIPYTTTGQGDDTRDTFMTLSPSDVPYISYEANNEIRVDFFDGTQWVQVSGTVPANNIYPDNPRIAFSASGELYLSFEDDHDQDADTNERISVWKYDSINATWQSMGIGISGSSTDYPSLVFNPDGELTIAYSANSLDSSAVVKFYDEQTGNWNTLGEVGFTGGEMDDVKTKFNSAGDLYAAYSDGLNDRKLSVMFYNIGTELWEYLGEPGFTPTYAGAIDLEFNEQDQPYVLFRDEFSAIMVYKYDGTNWVQVGNPGGTAPTEYLELDIAPNGDLFIAHQDNVAGPTVRKYDSAAQTWSTMSHTNLPIGNTNHIDVTVDAQGIPYLTSSKWDGASSSPVWKYNADTQEWDQIGQPLVSGLYDRAEQTALDIDNNGVLYAAYGYNGSLTVKAYDPNLDQWNLIGTPFNGSAWNMSFQISDTNTLYLGFTDNSTRKSAVRMFNTHTDTWDLVGSPDFTYSEVNGSSLAVYNDDKMATVYSSFSGFAKYYGNYVQLPTREEYTYTLSLNSVSGTYGGTPFTNQPLTMTFSNVTEEDVTEWELINNGSYQALFPNGRNVKITLGSILNDVPLDDLESNHVGIIAAASNGNMFLGSFFFNGTNNQYSSDRAFVGDFQTAPPVSMADRLKADWNSVANLAYTSQGFSQLPLTIGGLSLVIPANQNAGGGTWGVSVTEIEIVPTISVDHSLTNFTSCIGSPSDEQILSVSATDLIQDVVVTTSGDFEVSLTSGTAFSNSVTITASGNLSATDVYVRTSNTAVTGNVTGSLTITSTGATDEIINLTGVVNELPNSPVAPAEQIVCPDNTIADLEATVENGATLEWYNVSTGGTALDPTSVLVLGDTYYAQTVNVNGCASNRVAVLATEDLTADDTDNDGLNDACDYDDDNDGTPDSEDAFPLDPNEDSDTDDDGVGDNADMDSDNDGTNDNEDDFPLDSNEDTDTDGDGTGNNADSDDDNDGTDDEEDAFPLDVDEDTDTDGDGTGNNADLDDDGDGISDEEDAFPLDADEDTDTDGDGTGNNSDTDDDADGFTDQEEIESGTDPLDAESFPSEEITTEPVAETSKVAPAQAFTPNGDGNNDAWIIPGLENYPNNLVKVFNRWGHLVYEAVSYQNDWEGFYKNNREKLPSGSYLYVIDLGDSSQPIRGWIFINY</sequence>
<keyword evidence="2" id="KW-0732">Signal</keyword>
<feature type="compositionally biased region" description="Acidic residues" evidence="1">
    <location>
        <begin position="1209"/>
        <end position="1236"/>
    </location>
</feature>